<dbReference type="InterPro" id="IPR013325">
    <property type="entry name" value="RNA_pol_sigma_r2"/>
</dbReference>
<evidence type="ECO:0000259" key="7">
    <source>
        <dbReference type="Pfam" id="PF04542"/>
    </source>
</evidence>
<dbReference type="GO" id="GO:0006352">
    <property type="term" value="P:DNA-templated transcription initiation"/>
    <property type="evidence" value="ECO:0007669"/>
    <property type="project" value="InterPro"/>
</dbReference>
<protein>
    <recommendedName>
        <fullName evidence="11">RNA polymerase sigma-70 domain-containing protein</fullName>
    </recommendedName>
</protein>
<dbReference type="PANTHER" id="PTHR30385:SF7">
    <property type="entry name" value="RNA POLYMERASE SIGMA FACTOR FLIA"/>
    <property type="match status" value="1"/>
</dbReference>
<dbReference type="InterPro" id="IPR012845">
    <property type="entry name" value="RNA_pol_sigma_FliA_WhiG"/>
</dbReference>
<evidence type="ECO:0000259" key="8">
    <source>
        <dbReference type="Pfam" id="PF04545"/>
    </source>
</evidence>
<keyword evidence="1" id="KW-0805">Transcription regulation</keyword>
<dbReference type="InterPro" id="IPR007624">
    <property type="entry name" value="RNA_pol_sigma70_r3"/>
</dbReference>
<keyword evidence="4" id="KW-0804">Transcription</keyword>
<dbReference type="GO" id="GO:0003677">
    <property type="term" value="F:DNA binding"/>
    <property type="evidence" value="ECO:0007669"/>
    <property type="project" value="UniProtKB-KW"/>
</dbReference>
<evidence type="ECO:0000313" key="10">
    <source>
        <dbReference type="Proteomes" id="UP000177052"/>
    </source>
</evidence>
<comment type="caution">
    <text evidence="9">The sequence shown here is derived from an EMBL/GenBank/DDBJ whole genome shotgun (WGS) entry which is preliminary data.</text>
</comment>
<dbReference type="InterPro" id="IPR014284">
    <property type="entry name" value="RNA_pol_sigma-70_dom"/>
</dbReference>
<dbReference type="Gene3D" id="1.20.140.160">
    <property type="match status" value="1"/>
</dbReference>
<evidence type="ECO:0008006" key="11">
    <source>
        <dbReference type="Google" id="ProtNLM"/>
    </source>
</evidence>
<dbReference type="Pfam" id="PF04542">
    <property type="entry name" value="Sigma70_r2"/>
    <property type="match status" value="1"/>
</dbReference>
<name>A0A1F6WC31_9BACT</name>
<feature type="domain" description="RNA polymerase sigma-70 region 2" evidence="7">
    <location>
        <begin position="35"/>
        <end position="107"/>
    </location>
</feature>
<dbReference type="GO" id="GO:0016987">
    <property type="term" value="F:sigma factor activity"/>
    <property type="evidence" value="ECO:0007669"/>
    <property type="project" value="UniProtKB-KW"/>
</dbReference>
<accession>A0A1F6WC31</accession>
<dbReference type="Gene3D" id="1.10.1740.10">
    <property type="match status" value="1"/>
</dbReference>
<dbReference type="Pfam" id="PF04539">
    <property type="entry name" value="Sigma70_r3"/>
    <property type="match status" value="1"/>
</dbReference>
<sequence>MIEKIGSDRKSQVEEKPITVEGKEARSDYTERNRLVLQYLPLVKAIAIRIHDNLPVNVNLDDLIGEGIMGLLDATQKYDQGKKVPFGFYAKYRIQGAILDSLRQLDWASRDMRRQRKQIDNAVEKLTVKLQENPSEAEVAEELGISLKELHQKILHVPTSPIMSASTYGGAPEDSDAPDYPSSSSEQPDAIFANEQLRSKLAEAMKTLAPRYQTVLTHYYHDEMTMREIGNILGTNESRVSQLHKVALVKLYEALRNLGVTSFKDFDLEPHKITKFSQPRKI</sequence>
<evidence type="ECO:0000256" key="5">
    <source>
        <dbReference type="SAM" id="MobiDB-lite"/>
    </source>
</evidence>
<evidence type="ECO:0000256" key="4">
    <source>
        <dbReference type="ARBA" id="ARBA00023163"/>
    </source>
</evidence>
<evidence type="ECO:0000313" key="9">
    <source>
        <dbReference type="EMBL" id="OGI79392.1"/>
    </source>
</evidence>
<dbReference type="PRINTS" id="PR00046">
    <property type="entry name" value="SIGMA70FCT"/>
</dbReference>
<proteinExistence type="predicted"/>
<feature type="region of interest" description="Disordered" evidence="5">
    <location>
        <begin position="165"/>
        <end position="187"/>
    </location>
</feature>
<dbReference type="PANTHER" id="PTHR30385">
    <property type="entry name" value="SIGMA FACTOR F FLAGELLAR"/>
    <property type="match status" value="1"/>
</dbReference>
<dbReference type="InterPro" id="IPR013324">
    <property type="entry name" value="RNA_pol_sigma_r3/r4-like"/>
</dbReference>
<dbReference type="Pfam" id="PF04545">
    <property type="entry name" value="Sigma70_r4"/>
    <property type="match status" value="1"/>
</dbReference>
<organism evidence="9 10">
    <name type="scientific">Candidatus Nomurabacteria bacterium RIFCSPHIGHO2_12_FULL_37_29</name>
    <dbReference type="NCBI Taxonomy" id="1801759"/>
    <lineage>
        <taxon>Bacteria</taxon>
        <taxon>Candidatus Nomuraibacteriota</taxon>
    </lineage>
</organism>
<dbReference type="InterPro" id="IPR007630">
    <property type="entry name" value="RNA_pol_sigma70_r4"/>
</dbReference>
<feature type="domain" description="RNA polymerase sigma-70 region 3" evidence="6">
    <location>
        <begin position="115"/>
        <end position="155"/>
    </location>
</feature>
<dbReference type="NCBIfam" id="NF005413">
    <property type="entry name" value="PRK06986.1"/>
    <property type="match status" value="1"/>
</dbReference>
<dbReference type="CDD" id="cd06171">
    <property type="entry name" value="Sigma70_r4"/>
    <property type="match status" value="1"/>
</dbReference>
<dbReference type="PIRSF" id="PIRSF000770">
    <property type="entry name" value="RNA_pol_sigma-SigE/K"/>
    <property type="match status" value="1"/>
</dbReference>
<dbReference type="NCBIfam" id="TIGR02479">
    <property type="entry name" value="FliA_WhiG"/>
    <property type="match status" value="1"/>
</dbReference>
<feature type="domain" description="RNA polymerase sigma-70 region 4" evidence="8">
    <location>
        <begin position="204"/>
        <end position="252"/>
    </location>
</feature>
<dbReference type="AlphaFoldDB" id="A0A1F6WC31"/>
<keyword evidence="3" id="KW-0238">DNA-binding</keyword>
<evidence type="ECO:0000256" key="2">
    <source>
        <dbReference type="ARBA" id="ARBA00023082"/>
    </source>
</evidence>
<dbReference type="InterPro" id="IPR000943">
    <property type="entry name" value="RNA_pol_sigma70"/>
</dbReference>
<dbReference type="EMBL" id="MFUJ01000013">
    <property type="protein sequence ID" value="OGI79392.1"/>
    <property type="molecule type" value="Genomic_DNA"/>
</dbReference>
<evidence type="ECO:0000259" key="6">
    <source>
        <dbReference type="Pfam" id="PF04539"/>
    </source>
</evidence>
<dbReference type="SUPFAM" id="SSF88946">
    <property type="entry name" value="Sigma2 domain of RNA polymerase sigma factors"/>
    <property type="match status" value="1"/>
</dbReference>
<dbReference type="GO" id="GO:0003899">
    <property type="term" value="F:DNA-directed RNA polymerase activity"/>
    <property type="evidence" value="ECO:0007669"/>
    <property type="project" value="InterPro"/>
</dbReference>
<dbReference type="Proteomes" id="UP000177052">
    <property type="component" value="Unassembled WGS sequence"/>
</dbReference>
<evidence type="ECO:0000256" key="3">
    <source>
        <dbReference type="ARBA" id="ARBA00023125"/>
    </source>
</evidence>
<dbReference type="InterPro" id="IPR007627">
    <property type="entry name" value="RNA_pol_sigma70_r2"/>
</dbReference>
<dbReference type="SUPFAM" id="SSF88659">
    <property type="entry name" value="Sigma3 and sigma4 domains of RNA polymerase sigma factors"/>
    <property type="match status" value="2"/>
</dbReference>
<evidence type="ECO:0000256" key="1">
    <source>
        <dbReference type="ARBA" id="ARBA00023015"/>
    </source>
</evidence>
<gene>
    <name evidence="9" type="ORF">A3F19_01605</name>
</gene>
<reference evidence="9 10" key="1">
    <citation type="journal article" date="2016" name="Nat. Commun.">
        <title>Thousands of microbial genomes shed light on interconnected biogeochemical processes in an aquifer system.</title>
        <authorList>
            <person name="Anantharaman K."/>
            <person name="Brown C.T."/>
            <person name="Hug L.A."/>
            <person name="Sharon I."/>
            <person name="Castelle C.J."/>
            <person name="Probst A.J."/>
            <person name="Thomas B.C."/>
            <person name="Singh A."/>
            <person name="Wilkins M.J."/>
            <person name="Karaoz U."/>
            <person name="Brodie E.L."/>
            <person name="Williams K.H."/>
            <person name="Hubbard S.S."/>
            <person name="Banfield J.F."/>
        </authorList>
    </citation>
    <scope>NUCLEOTIDE SEQUENCE [LARGE SCALE GENOMIC DNA]</scope>
</reference>
<dbReference type="NCBIfam" id="TIGR02937">
    <property type="entry name" value="sigma70-ECF"/>
    <property type="match status" value="1"/>
</dbReference>
<keyword evidence="2" id="KW-0731">Sigma factor</keyword>